<dbReference type="SUPFAM" id="SSF56601">
    <property type="entry name" value="beta-lactamase/transpeptidase-like"/>
    <property type="match status" value="1"/>
</dbReference>
<dbReference type="InterPro" id="IPR001466">
    <property type="entry name" value="Beta-lactam-related"/>
</dbReference>
<evidence type="ECO:0000313" key="3">
    <source>
        <dbReference type="EMBL" id="QMW22023.1"/>
    </source>
</evidence>
<name>A0A7G5IF81_9SPHN</name>
<dbReference type="InterPro" id="IPR050789">
    <property type="entry name" value="Diverse_Enzym_Activities"/>
</dbReference>
<dbReference type="Pfam" id="PF00144">
    <property type="entry name" value="Beta-lactamase"/>
    <property type="match status" value="1"/>
</dbReference>
<dbReference type="RefSeq" id="WP_182294868.1">
    <property type="nucleotide sequence ID" value="NZ_CP059851.1"/>
</dbReference>
<dbReference type="EMBL" id="CP059851">
    <property type="protein sequence ID" value="QMW22023.1"/>
    <property type="molecule type" value="Genomic_DNA"/>
</dbReference>
<keyword evidence="1" id="KW-0732">Signal</keyword>
<feature type="chain" id="PRO_5028844025" evidence="1">
    <location>
        <begin position="24"/>
        <end position="426"/>
    </location>
</feature>
<reference evidence="3 4" key="1">
    <citation type="submission" date="2020-07" db="EMBL/GenBank/DDBJ databases">
        <title>Complete genome sequence for Sandaracinobacter sp. M6.</title>
        <authorList>
            <person name="Tang Y."/>
            <person name="Liu Q."/>
            <person name="Guo Z."/>
            <person name="Lei P."/>
            <person name="Huang B."/>
        </authorList>
    </citation>
    <scope>NUCLEOTIDE SEQUENCE [LARGE SCALE GENOMIC DNA]</scope>
    <source>
        <strain evidence="3 4">M6</strain>
    </source>
</reference>
<sequence length="426" mass="44779">MSISKRPTLFAVIALLCAAAAPAATIPDLAPLVAGQTAAAPELSGLAVAAIDARGRLTARAWGAAERTADGGIARPLQPDTPVRIASISKLAIAVAVLRLVEDGVLDLDRDVSAYLKAPLRNPLAPDVAVTLRMLLGHRSGLSDGARFSVPLGGRWQDILAGEGASRFVAAPGARFEYSNNAWAIIASAMEGATGERFDRLMTRLLFTPLRLDAGFNWSGVAGIARGGALYRKRDAQERWGDRWIAQIDDVRPRQGCFANIAPDAPCALDRYVPGSNGFIFSPAGGLRIGVTDLARLGAALLRPRGKGGLLSPASLDRLFHATPTNAGLPPDDYGGLMLSYGLGMQCLAGNGRPDGDQPLAPRATALCGHLGEAWGLTSGLWIDRARGTVVAYAVTGVARDPAKYPGRRSRFQAWEEAILGALLAR</sequence>
<proteinExistence type="predicted"/>
<evidence type="ECO:0000256" key="1">
    <source>
        <dbReference type="SAM" id="SignalP"/>
    </source>
</evidence>
<keyword evidence="4" id="KW-1185">Reference proteome</keyword>
<dbReference type="Gene3D" id="3.40.710.10">
    <property type="entry name" value="DD-peptidase/beta-lactamase superfamily"/>
    <property type="match status" value="1"/>
</dbReference>
<feature type="signal peptide" evidence="1">
    <location>
        <begin position="1"/>
        <end position="23"/>
    </location>
</feature>
<dbReference type="PANTHER" id="PTHR43283:SF18">
    <property type="match status" value="1"/>
</dbReference>
<organism evidence="3 4">
    <name type="scientific">Sandaracinobacteroides saxicola</name>
    <dbReference type="NCBI Taxonomy" id="2759707"/>
    <lineage>
        <taxon>Bacteria</taxon>
        <taxon>Pseudomonadati</taxon>
        <taxon>Pseudomonadota</taxon>
        <taxon>Alphaproteobacteria</taxon>
        <taxon>Sphingomonadales</taxon>
        <taxon>Sphingosinicellaceae</taxon>
        <taxon>Sandaracinobacteroides</taxon>
    </lineage>
</organism>
<feature type="domain" description="Beta-lactamase-related" evidence="2">
    <location>
        <begin position="42"/>
        <end position="402"/>
    </location>
</feature>
<dbReference type="KEGG" id="sand:H3309_11660"/>
<protein>
    <submittedName>
        <fullName evidence="3">Beta-lactamase family protein</fullName>
    </submittedName>
</protein>
<gene>
    <name evidence="3" type="ORF">H3309_11660</name>
</gene>
<evidence type="ECO:0000259" key="2">
    <source>
        <dbReference type="Pfam" id="PF00144"/>
    </source>
</evidence>
<evidence type="ECO:0000313" key="4">
    <source>
        <dbReference type="Proteomes" id="UP000515292"/>
    </source>
</evidence>
<dbReference type="PANTHER" id="PTHR43283">
    <property type="entry name" value="BETA-LACTAMASE-RELATED"/>
    <property type="match status" value="1"/>
</dbReference>
<dbReference type="Proteomes" id="UP000515292">
    <property type="component" value="Chromosome"/>
</dbReference>
<accession>A0A7G5IF81</accession>
<dbReference type="AlphaFoldDB" id="A0A7G5IF81"/>
<dbReference type="InterPro" id="IPR012338">
    <property type="entry name" value="Beta-lactam/transpept-like"/>
</dbReference>